<comment type="caution">
    <text evidence="2">The sequence shown here is derived from an EMBL/GenBank/DDBJ whole genome shotgun (WGS) entry which is preliminary data.</text>
</comment>
<sequence>MSNYLAVGGVSAVLRWLLTDALTSGGPSVILGGSSAGITVTSPDLVPVGADEQPGVNIFMYYASLNPALRNVNLPSRNAYGNAISNPPLALNLHYLVSAYGSKQFDPEILLGWAMKVLHDTPVVPRQTIQDALDALLPGGTHEGSLIDGCLLASQIEHIRITPETLTTEEIYRLWTAFQTSYRPTTSYQVSVVVIQDTNTYASNLPVQTRSVLVLPMQSPVIDSIVPGAVAAGGTFTVLGGNFVGDAASQTLVSIDGAAGIAPATLQSKALRVTLPSTLQAGTRLLRVQRTVTFPTSSKPHAGFSSSPMPFQLLPTITNATPNPVAQSGSVTITVSPSVGSMQQAALYIGDIAIPIDQRPTSAPLSSSTLVFPLANSVPVGTYPLRIEIDGAQSRLTLDTTTGSPTFGEYLPQLQVTP</sequence>
<dbReference type="InterPro" id="IPR025351">
    <property type="entry name" value="Pvc16_N"/>
</dbReference>
<evidence type="ECO:0000313" key="3">
    <source>
        <dbReference type="Proteomes" id="UP001595961"/>
    </source>
</evidence>
<organism evidence="2 3">
    <name type="scientific">Dyella halodurans</name>
    <dbReference type="NCBI Taxonomy" id="1920171"/>
    <lineage>
        <taxon>Bacteria</taxon>
        <taxon>Pseudomonadati</taxon>
        <taxon>Pseudomonadota</taxon>
        <taxon>Gammaproteobacteria</taxon>
        <taxon>Lysobacterales</taxon>
        <taxon>Rhodanobacteraceae</taxon>
        <taxon>Dyella</taxon>
    </lineage>
</organism>
<dbReference type="EMBL" id="JBHSGA010000017">
    <property type="protein sequence ID" value="MFC4527106.1"/>
    <property type="molecule type" value="Genomic_DNA"/>
</dbReference>
<feature type="domain" description="Pvc16 N-terminal" evidence="1">
    <location>
        <begin position="10"/>
        <end position="208"/>
    </location>
</feature>
<dbReference type="InterPro" id="IPR013783">
    <property type="entry name" value="Ig-like_fold"/>
</dbReference>
<dbReference type="RefSeq" id="WP_266149010.1">
    <property type="nucleotide sequence ID" value="NZ_CP064028.1"/>
</dbReference>
<dbReference type="Pfam" id="PF14065">
    <property type="entry name" value="Pvc16_N"/>
    <property type="match status" value="1"/>
</dbReference>
<evidence type="ECO:0000259" key="1">
    <source>
        <dbReference type="Pfam" id="PF14065"/>
    </source>
</evidence>
<accession>A0ABV9C2H0</accession>
<gene>
    <name evidence="2" type="ORF">ACFO5W_10735</name>
</gene>
<dbReference type="Proteomes" id="UP001595961">
    <property type="component" value="Unassembled WGS sequence"/>
</dbReference>
<reference evidence="3" key="1">
    <citation type="journal article" date="2019" name="Int. J. Syst. Evol. Microbiol.">
        <title>The Global Catalogue of Microorganisms (GCM) 10K type strain sequencing project: providing services to taxonomists for standard genome sequencing and annotation.</title>
        <authorList>
            <consortium name="The Broad Institute Genomics Platform"/>
            <consortium name="The Broad Institute Genome Sequencing Center for Infectious Disease"/>
            <person name="Wu L."/>
            <person name="Ma J."/>
        </authorList>
    </citation>
    <scope>NUCLEOTIDE SEQUENCE [LARGE SCALE GENOMIC DNA]</scope>
    <source>
        <strain evidence="3">CCM 4481</strain>
    </source>
</reference>
<keyword evidence="3" id="KW-1185">Reference proteome</keyword>
<dbReference type="Gene3D" id="2.60.40.10">
    <property type="entry name" value="Immunoglobulins"/>
    <property type="match status" value="1"/>
</dbReference>
<proteinExistence type="predicted"/>
<name>A0ABV9C2H0_9GAMM</name>
<protein>
    <submittedName>
        <fullName evidence="2">DUF4255 domain-containing protein</fullName>
    </submittedName>
</protein>
<evidence type="ECO:0000313" key="2">
    <source>
        <dbReference type="EMBL" id="MFC4527106.1"/>
    </source>
</evidence>